<organism evidence="1 2">
    <name type="scientific">Lactuca virosa</name>
    <dbReference type="NCBI Taxonomy" id="75947"/>
    <lineage>
        <taxon>Eukaryota</taxon>
        <taxon>Viridiplantae</taxon>
        <taxon>Streptophyta</taxon>
        <taxon>Embryophyta</taxon>
        <taxon>Tracheophyta</taxon>
        <taxon>Spermatophyta</taxon>
        <taxon>Magnoliopsida</taxon>
        <taxon>eudicotyledons</taxon>
        <taxon>Gunneridae</taxon>
        <taxon>Pentapetalae</taxon>
        <taxon>asterids</taxon>
        <taxon>campanulids</taxon>
        <taxon>Asterales</taxon>
        <taxon>Asteraceae</taxon>
        <taxon>Cichorioideae</taxon>
        <taxon>Cichorieae</taxon>
        <taxon>Lactucinae</taxon>
        <taxon>Lactuca</taxon>
    </lineage>
</organism>
<sequence length="121" mass="14026">MEIEIQIRVPTLRAQGAMKGRMQILCQIVCRMMMIPDVDDLDFFGERRKRKRWQLNPTTTNFVSHPLTYRINNTGHHYYSTFSTKLQLLSRTTTTAAIQHQLKSTAPAPNRLSTNIQCSNM</sequence>
<comment type="caution">
    <text evidence="1">The sequence shown here is derived from an EMBL/GenBank/DDBJ whole genome shotgun (WGS) entry which is preliminary data.</text>
</comment>
<accession>A0AAU9NNG6</accession>
<gene>
    <name evidence="1" type="ORF">LVIROSA_LOCUS25514</name>
</gene>
<proteinExistence type="predicted"/>
<keyword evidence="2" id="KW-1185">Reference proteome</keyword>
<reference evidence="1 2" key="1">
    <citation type="submission" date="2022-01" db="EMBL/GenBank/DDBJ databases">
        <authorList>
            <person name="Xiong W."/>
            <person name="Schranz E."/>
        </authorList>
    </citation>
    <scope>NUCLEOTIDE SEQUENCE [LARGE SCALE GENOMIC DNA]</scope>
</reference>
<name>A0AAU9NNG6_9ASTR</name>
<dbReference type="Proteomes" id="UP001157418">
    <property type="component" value="Unassembled WGS sequence"/>
</dbReference>
<protein>
    <submittedName>
        <fullName evidence="1">Uncharacterized protein</fullName>
    </submittedName>
</protein>
<evidence type="ECO:0000313" key="1">
    <source>
        <dbReference type="EMBL" id="CAH1439308.1"/>
    </source>
</evidence>
<dbReference type="EMBL" id="CAKMRJ010004682">
    <property type="protein sequence ID" value="CAH1439308.1"/>
    <property type="molecule type" value="Genomic_DNA"/>
</dbReference>
<evidence type="ECO:0000313" key="2">
    <source>
        <dbReference type="Proteomes" id="UP001157418"/>
    </source>
</evidence>
<dbReference type="AlphaFoldDB" id="A0AAU9NNG6"/>